<comment type="caution">
    <text evidence="3">The sequence shown here is derived from an EMBL/GenBank/DDBJ whole genome shotgun (WGS) entry which is preliminary data.</text>
</comment>
<feature type="region of interest" description="Disordered" evidence="2">
    <location>
        <begin position="1"/>
        <end position="59"/>
    </location>
</feature>
<feature type="compositionally biased region" description="Polar residues" evidence="2">
    <location>
        <begin position="123"/>
        <end position="135"/>
    </location>
</feature>
<proteinExistence type="predicted"/>
<feature type="region of interest" description="Disordered" evidence="2">
    <location>
        <begin position="89"/>
        <end position="158"/>
    </location>
</feature>
<name>A0A9W7SQL8_9PEZI</name>
<reference evidence="3 4" key="1">
    <citation type="journal article" date="2018" name="IMA Fungus">
        <title>IMA Genome-F 10: Nine draft genome sequences of Claviceps purpurea s.lat., including C. arundinis, C. humidiphila, and C. cf. spartinae, pseudomolecules for the pitch canker pathogen Fusarium circinatum, draft genome of Davidsoniella eucalypti, Grosmannia galeiformis, Quambalaria eucalypti, and Teratosphaeria destructans.</title>
        <authorList>
            <person name="Wingfield B.D."/>
            <person name="Liu M."/>
            <person name="Nguyen H.D."/>
            <person name="Lane F.A."/>
            <person name="Morgan S.W."/>
            <person name="De Vos L."/>
            <person name="Wilken P.M."/>
            <person name="Duong T.A."/>
            <person name="Aylward J."/>
            <person name="Coetzee M.P."/>
            <person name="Dadej K."/>
            <person name="De Beer Z.W."/>
            <person name="Findlay W."/>
            <person name="Havenga M."/>
            <person name="Kolarik M."/>
            <person name="Menzies J.G."/>
            <person name="Naidoo K."/>
            <person name="Pochopski O."/>
            <person name="Shoukouhi P."/>
            <person name="Santana Q.C."/>
            <person name="Seifert K.A."/>
            <person name="Soal N."/>
            <person name="Steenkamp E.T."/>
            <person name="Tatham C.T."/>
            <person name="van der Nest M.A."/>
            <person name="Wingfield M.J."/>
        </authorList>
    </citation>
    <scope>NUCLEOTIDE SEQUENCE [LARGE SCALE GENOMIC DNA]</scope>
    <source>
        <strain evidence="3">CMW44962</strain>
    </source>
</reference>
<feature type="coiled-coil region" evidence="1">
    <location>
        <begin position="271"/>
        <end position="326"/>
    </location>
</feature>
<evidence type="ECO:0000313" key="3">
    <source>
        <dbReference type="EMBL" id="KAH9826758.1"/>
    </source>
</evidence>
<accession>A0A9W7SQL8</accession>
<feature type="compositionally biased region" description="Basic and acidic residues" evidence="2">
    <location>
        <begin position="104"/>
        <end position="118"/>
    </location>
</feature>
<reference evidence="3 4" key="2">
    <citation type="journal article" date="2021" name="Curr. Genet.">
        <title>Genetic response to nitrogen starvation in the aggressive Eucalyptus foliar pathogen Teratosphaeria destructans.</title>
        <authorList>
            <person name="Havenga M."/>
            <person name="Wingfield B.D."/>
            <person name="Wingfield M.J."/>
            <person name="Dreyer L.L."/>
            <person name="Roets F."/>
            <person name="Aylward J."/>
        </authorList>
    </citation>
    <scope>NUCLEOTIDE SEQUENCE [LARGE SCALE GENOMIC DNA]</scope>
    <source>
        <strain evidence="3">CMW44962</strain>
    </source>
</reference>
<evidence type="ECO:0000256" key="2">
    <source>
        <dbReference type="SAM" id="MobiDB-lite"/>
    </source>
</evidence>
<dbReference type="Proteomes" id="UP001138500">
    <property type="component" value="Unassembled WGS sequence"/>
</dbReference>
<gene>
    <name evidence="3" type="ORF">Tdes44962_MAKER03301</name>
</gene>
<dbReference type="EMBL" id="RIBY02001956">
    <property type="protein sequence ID" value="KAH9826758.1"/>
    <property type="molecule type" value="Genomic_DNA"/>
</dbReference>
<feature type="compositionally biased region" description="Low complexity" evidence="2">
    <location>
        <begin position="35"/>
        <end position="47"/>
    </location>
</feature>
<sequence>METTSPPISPMRNHMSPIDTSPTHSCHERLRRRTSSFSSNYSRSPISPRKHRFSDASLSSQHFHNHADEQGEGMGGLGNLADELDQLDDDYEEGDGTEVTIETQRGDGEQEEGTRDSGIDVSYVQSQTKQTTRNFSRPVGGQRPLDDEEEQREDRFTPELEDAITSIARMTSHTATSEEALIPRTVALLQDLGNQASLESGVQRLNTSTNSLTAHLSTQTKELQSLSTSLLSPFLMFSGPLDPDLVNSTTPLVEALLKDLPIPDTAAHQGLQKLERETASVLQTLSQLTDTLQIGKQITNTAARHLRSTQNMVADLRMEREKVELARHELVRGDMEEKIRGRWCASQCRDVVEGFERRCDELRQSLVGVVA</sequence>
<evidence type="ECO:0000313" key="4">
    <source>
        <dbReference type="Proteomes" id="UP001138500"/>
    </source>
</evidence>
<organism evidence="3 4">
    <name type="scientific">Teratosphaeria destructans</name>
    <dbReference type="NCBI Taxonomy" id="418781"/>
    <lineage>
        <taxon>Eukaryota</taxon>
        <taxon>Fungi</taxon>
        <taxon>Dikarya</taxon>
        <taxon>Ascomycota</taxon>
        <taxon>Pezizomycotina</taxon>
        <taxon>Dothideomycetes</taxon>
        <taxon>Dothideomycetidae</taxon>
        <taxon>Mycosphaerellales</taxon>
        <taxon>Teratosphaeriaceae</taxon>
        <taxon>Teratosphaeria</taxon>
    </lineage>
</organism>
<dbReference type="OrthoDB" id="5427526at2759"/>
<protein>
    <submittedName>
        <fullName evidence="3">Uncharacterized protein</fullName>
    </submittedName>
</protein>
<keyword evidence="4" id="KW-1185">Reference proteome</keyword>
<dbReference type="AlphaFoldDB" id="A0A9W7SQL8"/>
<evidence type="ECO:0000256" key="1">
    <source>
        <dbReference type="SAM" id="Coils"/>
    </source>
</evidence>
<keyword evidence="1" id="KW-0175">Coiled coil</keyword>